<dbReference type="AlphaFoldDB" id="A0A8H7SSI6"/>
<accession>A0A8H7SSI6</accession>
<dbReference type="InterPro" id="IPR036609">
    <property type="entry name" value="LCCL_sf"/>
</dbReference>
<evidence type="ECO:0000256" key="1">
    <source>
        <dbReference type="SAM" id="MobiDB-lite"/>
    </source>
</evidence>
<dbReference type="Gene3D" id="2.170.130.20">
    <property type="entry name" value="LCCL-like domain"/>
    <property type="match status" value="1"/>
</dbReference>
<comment type="caution">
    <text evidence="2">The sequence shown here is derived from an EMBL/GenBank/DDBJ whole genome shotgun (WGS) entry which is preliminary data.</text>
</comment>
<feature type="compositionally biased region" description="Basic and acidic residues" evidence="1">
    <location>
        <begin position="1"/>
        <end position="11"/>
    </location>
</feature>
<reference evidence="2" key="1">
    <citation type="submission" date="2021-01" db="EMBL/GenBank/DDBJ databases">
        <title>Metabolic potential, ecology and presence of endohyphal bacteria is reflected in genomic diversity of Mucoromycotina.</title>
        <authorList>
            <person name="Muszewska A."/>
            <person name="Okrasinska A."/>
            <person name="Steczkiewicz K."/>
            <person name="Drgas O."/>
            <person name="Orlowska M."/>
            <person name="Perlinska-Lenart U."/>
            <person name="Aleksandrzak-Piekarczyk T."/>
            <person name="Szatraj K."/>
            <person name="Zielenkiewicz U."/>
            <person name="Pilsyk S."/>
            <person name="Malc E."/>
            <person name="Mieczkowski P."/>
            <person name="Kruszewska J.S."/>
            <person name="Biernat P."/>
            <person name="Pawlowska J."/>
        </authorList>
    </citation>
    <scope>NUCLEOTIDE SEQUENCE</scope>
    <source>
        <strain evidence="2">WA0000018081</strain>
    </source>
</reference>
<feature type="region of interest" description="Disordered" evidence="1">
    <location>
        <begin position="132"/>
        <end position="157"/>
    </location>
</feature>
<organism evidence="2 3">
    <name type="scientific">Thamnidium elegans</name>
    <dbReference type="NCBI Taxonomy" id="101142"/>
    <lineage>
        <taxon>Eukaryota</taxon>
        <taxon>Fungi</taxon>
        <taxon>Fungi incertae sedis</taxon>
        <taxon>Mucoromycota</taxon>
        <taxon>Mucoromycotina</taxon>
        <taxon>Mucoromycetes</taxon>
        <taxon>Mucorales</taxon>
        <taxon>Mucorineae</taxon>
        <taxon>Mucoraceae</taxon>
        <taxon>Thamnidium</taxon>
    </lineage>
</organism>
<proteinExistence type="predicted"/>
<dbReference type="Proteomes" id="UP000613177">
    <property type="component" value="Unassembled WGS sequence"/>
</dbReference>
<keyword evidence="3" id="KW-1185">Reference proteome</keyword>
<dbReference type="EMBL" id="JAEPRE010000077">
    <property type="protein sequence ID" value="KAG2233517.1"/>
    <property type="molecule type" value="Genomic_DNA"/>
</dbReference>
<feature type="non-terminal residue" evidence="2">
    <location>
        <position position="1"/>
    </location>
</feature>
<protein>
    <submittedName>
        <fullName evidence="2">Uncharacterized protein</fullName>
    </submittedName>
</protein>
<name>A0A8H7SSI6_9FUNG</name>
<evidence type="ECO:0000313" key="3">
    <source>
        <dbReference type="Proteomes" id="UP000613177"/>
    </source>
</evidence>
<gene>
    <name evidence="2" type="ORF">INT48_003388</name>
</gene>
<evidence type="ECO:0000313" key="2">
    <source>
        <dbReference type="EMBL" id="KAG2233517.1"/>
    </source>
</evidence>
<feature type="region of interest" description="Disordered" evidence="1">
    <location>
        <begin position="1"/>
        <end position="39"/>
    </location>
</feature>
<dbReference type="InterPro" id="IPR013951">
    <property type="entry name" value="Rxt3"/>
</dbReference>
<sequence>MSESSDKRTSSEPDSTSVSDSNKKPKLDNNEASLTTATLPVLSDTLVLDKVQEDTINQLVQSSSESTSLPINAIEDTNKIMEQDIVSADIEKAVTAAVEPTAPPQANAEKAASNEDLNITSEQLLFALTSIPPTESGTTTEPKEAEAPNSSSDSPMQIDESMIVKELLAPNATTNSNPTAASPLPVLEVEVPPPPVPATLTAPAGLDATKPSIPLKTNSMTNSLTNLPDISAALRRLSSHTVPASVMEQLSSSPRLPNMGNLNTAERRGSMADVSPSEMLGNALAAVAANAAAASRSSPKQPQAQNNNAATAIGNLAAITANISNLLHSGGFHRNSFSQEDTQKLAAAVAVARNGQQQQQQQRRKSSMAAVGNAFSNMIEMMGRNKVSKPKLIIKNEQVWKYLEGREEKNLGVQVYSPQWMMPSLQGALNGLMEVRVPARYLTFENTRVKKRALWGTDIYTDDSDIVAMAIHSGKYQPRFIERDIELDDPFALAVAGKQRESVEAAKKLAQSGKKWIGHDHFIPDHDLKVTVRVLPTLQTYASSIRNRMKSRDWGKHDGMSLFVHKVEKIKRGDARLKGRSTIKSDMFAYEQYRKQALGLSTSQQQKMNRVSTDKLIIDKPITTPHLQRGRVKKTRRVMRMFQIRSEMLQGQKNNSIE</sequence>
<dbReference type="Pfam" id="PF08642">
    <property type="entry name" value="Rxt3"/>
    <property type="match status" value="1"/>
</dbReference>